<reference evidence="5" key="1">
    <citation type="submission" date="2011-05" db="EMBL/GenBank/DDBJ databases">
        <title>The genome sequence of Vittaforma corneae strain ATCC 50505.</title>
        <authorList>
            <consortium name="The Broad Institute Genome Sequencing Platform"/>
            <person name="Cuomo C."/>
            <person name="Didier E."/>
            <person name="Bowers L."/>
            <person name="Young S.K."/>
            <person name="Zeng Q."/>
            <person name="Gargeya S."/>
            <person name="Fitzgerald M."/>
            <person name="Haas B."/>
            <person name="Abouelleil A."/>
            <person name="Alvarado L."/>
            <person name="Arachchi H.M."/>
            <person name="Berlin A."/>
            <person name="Chapman S.B."/>
            <person name="Gearin G."/>
            <person name="Goldberg J."/>
            <person name="Griggs A."/>
            <person name="Gujja S."/>
            <person name="Hansen M."/>
            <person name="Heiman D."/>
            <person name="Howarth C."/>
            <person name="Larimer J."/>
            <person name="Lui A."/>
            <person name="MacDonald P.J.P."/>
            <person name="McCowen C."/>
            <person name="Montmayeur A."/>
            <person name="Murphy C."/>
            <person name="Neiman D."/>
            <person name="Pearson M."/>
            <person name="Priest M."/>
            <person name="Roberts A."/>
            <person name="Saif S."/>
            <person name="Shea T."/>
            <person name="Sisk P."/>
            <person name="Stolte C."/>
            <person name="Sykes S."/>
            <person name="Wortman J."/>
            <person name="Nusbaum C."/>
            <person name="Birren B."/>
        </authorList>
    </citation>
    <scope>NUCLEOTIDE SEQUENCE [LARGE SCALE GENOMIC DNA]</scope>
    <source>
        <strain evidence="5">ATCC 50505</strain>
    </source>
</reference>
<dbReference type="PROSITE" id="PS51421">
    <property type="entry name" value="RAS"/>
    <property type="match status" value="1"/>
</dbReference>
<evidence type="ECO:0000256" key="3">
    <source>
        <dbReference type="SAM" id="MobiDB-lite"/>
    </source>
</evidence>
<dbReference type="NCBIfam" id="TIGR00231">
    <property type="entry name" value="small_GTP"/>
    <property type="match status" value="1"/>
</dbReference>
<dbReference type="RefSeq" id="XP_007604157.1">
    <property type="nucleotide sequence ID" value="XM_007604095.1"/>
</dbReference>
<dbReference type="InterPro" id="IPR005225">
    <property type="entry name" value="Small_GTP-bd"/>
</dbReference>
<dbReference type="SMART" id="SM00173">
    <property type="entry name" value="RAS"/>
    <property type="match status" value="1"/>
</dbReference>
<dbReference type="PRINTS" id="PR00449">
    <property type="entry name" value="RASTRNSFRMNG"/>
</dbReference>
<dbReference type="GO" id="GO:0003924">
    <property type="term" value="F:GTPase activity"/>
    <property type="evidence" value="ECO:0007669"/>
    <property type="project" value="InterPro"/>
</dbReference>
<dbReference type="Gene3D" id="3.40.50.300">
    <property type="entry name" value="P-loop containing nucleotide triphosphate hydrolases"/>
    <property type="match status" value="1"/>
</dbReference>
<sequence length="236" mass="27001">MHEDGELLNDKFSNEKLSDEKASESSTNESLKASPYQPKASPIPLHFHMVKQLTIIGRGECGKTSLVRRFMKNEFSEELSATPIENEDYVFTSEGKQFKLKIWDTSGQDDFLRLRGLTLPMSDYVMICYSITDPLSFYEVENTLMPMVKQKAREDVKIMLVATKVDKRSEDTVSTEEGTMLAKRIGAFKFIESSSVIDIEKNTGIKSIFDELRKDMLESSSPKQRGLFRRIFFCCL</sequence>
<dbReference type="SMART" id="SM00174">
    <property type="entry name" value="RHO"/>
    <property type="match status" value="1"/>
</dbReference>
<dbReference type="PANTHER" id="PTHR24072">
    <property type="entry name" value="RHO FAMILY GTPASE"/>
    <property type="match status" value="1"/>
</dbReference>
<dbReference type="AlphaFoldDB" id="L2GN95"/>
<evidence type="ECO:0000313" key="5">
    <source>
        <dbReference type="Proteomes" id="UP000011082"/>
    </source>
</evidence>
<dbReference type="InterPro" id="IPR001806">
    <property type="entry name" value="Small_GTPase"/>
</dbReference>
<dbReference type="GO" id="GO:0005525">
    <property type="term" value="F:GTP binding"/>
    <property type="evidence" value="ECO:0007669"/>
    <property type="project" value="UniProtKB-KW"/>
</dbReference>
<dbReference type="EMBL" id="JH370133">
    <property type="protein sequence ID" value="ELA42306.1"/>
    <property type="molecule type" value="Genomic_DNA"/>
</dbReference>
<gene>
    <name evidence="4" type="ORF">VICG_00706</name>
</gene>
<dbReference type="OrthoDB" id="8830751at2759"/>
<dbReference type="VEuPathDB" id="MicrosporidiaDB:VICG_00706"/>
<keyword evidence="5" id="KW-1185">Reference proteome</keyword>
<dbReference type="SMART" id="SM00175">
    <property type="entry name" value="RAB"/>
    <property type="match status" value="1"/>
</dbReference>
<dbReference type="InterPro" id="IPR027417">
    <property type="entry name" value="P-loop_NTPase"/>
</dbReference>
<protein>
    <submittedName>
        <fullName evidence="4">Small GTP-binding protein domain protein</fullName>
    </submittedName>
</protein>
<name>L2GN95_VITCO</name>
<dbReference type="GO" id="GO:0007264">
    <property type="term" value="P:small GTPase-mediated signal transduction"/>
    <property type="evidence" value="ECO:0007669"/>
    <property type="project" value="InterPro"/>
</dbReference>
<dbReference type="InterPro" id="IPR003578">
    <property type="entry name" value="Small_GTPase_Rho"/>
</dbReference>
<organism evidence="4 5">
    <name type="scientific">Vittaforma corneae (strain ATCC 50505)</name>
    <name type="common">Microsporidian parasite</name>
    <name type="synonym">Nosema corneum</name>
    <dbReference type="NCBI Taxonomy" id="993615"/>
    <lineage>
        <taxon>Eukaryota</taxon>
        <taxon>Fungi</taxon>
        <taxon>Fungi incertae sedis</taxon>
        <taxon>Microsporidia</taxon>
        <taxon>Nosematidae</taxon>
        <taxon>Vittaforma</taxon>
    </lineage>
</organism>
<dbReference type="Pfam" id="PF00071">
    <property type="entry name" value="Ras"/>
    <property type="match status" value="1"/>
</dbReference>
<dbReference type="GeneID" id="19881422"/>
<dbReference type="STRING" id="993615.L2GN95"/>
<keyword evidence="1" id="KW-0547">Nucleotide-binding</keyword>
<feature type="compositionally biased region" description="Basic and acidic residues" evidence="3">
    <location>
        <begin position="1"/>
        <end position="23"/>
    </location>
</feature>
<dbReference type="OMA" id="YPFTDVF"/>
<proteinExistence type="predicted"/>
<evidence type="ECO:0000256" key="1">
    <source>
        <dbReference type="ARBA" id="ARBA00022741"/>
    </source>
</evidence>
<dbReference type="SUPFAM" id="SSF52540">
    <property type="entry name" value="P-loop containing nucleoside triphosphate hydrolases"/>
    <property type="match status" value="1"/>
</dbReference>
<dbReference type="InParanoid" id="L2GN95"/>
<dbReference type="PROSITE" id="PS51419">
    <property type="entry name" value="RAB"/>
    <property type="match status" value="1"/>
</dbReference>
<evidence type="ECO:0000313" key="4">
    <source>
        <dbReference type="EMBL" id="ELA42306.1"/>
    </source>
</evidence>
<dbReference type="HOGENOM" id="CLU_041217_21_2_1"/>
<accession>L2GN95</accession>
<feature type="region of interest" description="Disordered" evidence="3">
    <location>
        <begin position="1"/>
        <end position="37"/>
    </location>
</feature>
<evidence type="ECO:0000256" key="2">
    <source>
        <dbReference type="ARBA" id="ARBA00023134"/>
    </source>
</evidence>
<dbReference type="PROSITE" id="PS51420">
    <property type="entry name" value="RHO"/>
    <property type="match status" value="1"/>
</dbReference>
<keyword evidence="2" id="KW-0342">GTP-binding</keyword>
<dbReference type="Proteomes" id="UP000011082">
    <property type="component" value="Unassembled WGS sequence"/>
</dbReference>